<dbReference type="PROSITE" id="PS51462">
    <property type="entry name" value="NUDIX"/>
    <property type="match status" value="1"/>
</dbReference>
<protein>
    <submittedName>
        <fullName evidence="3">NUDIX hydrolase</fullName>
    </submittedName>
</protein>
<gene>
    <name evidence="3" type="ORF">B0T16DRAFT_463135</name>
</gene>
<name>A0AA39XSK5_9PEZI</name>
<comment type="caution">
    <text evidence="3">The sequence shown here is derived from an EMBL/GenBank/DDBJ whole genome shotgun (WGS) entry which is preliminary data.</text>
</comment>
<evidence type="ECO:0000313" key="4">
    <source>
        <dbReference type="Proteomes" id="UP001174936"/>
    </source>
</evidence>
<dbReference type="Pfam" id="PF00293">
    <property type="entry name" value="NUDIX"/>
    <property type="match status" value="1"/>
</dbReference>
<accession>A0AA39XSK5</accession>
<dbReference type="Gene3D" id="3.90.79.10">
    <property type="entry name" value="Nucleoside Triphosphate Pyrophosphohydrolase"/>
    <property type="match status" value="1"/>
</dbReference>
<reference evidence="3" key="1">
    <citation type="submission" date="2023-06" db="EMBL/GenBank/DDBJ databases">
        <title>Genome-scale phylogeny and comparative genomics of the fungal order Sordariales.</title>
        <authorList>
            <consortium name="Lawrence Berkeley National Laboratory"/>
            <person name="Hensen N."/>
            <person name="Bonometti L."/>
            <person name="Westerberg I."/>
            <person name="Brannstrom I.O."/>
            <person name="Guillou S."/>
            <person name="Cros-Aarteil S."/>
            <person name="Calhoun S."/>
            <person name="Haridas S."/>
            <person name="Kuo A."/>
            <person name="Mondo S."/>
            <person name="Pangilinan J."/>
            <person name="Riley R."/>
            <person name="Labutti K."/>
            <person name="Andreopoulos B."/>
            <person name="Lipzen A."/>
            <person name="Chen C."/>
            <person name="Yanf M."/>
            <person name="Daum C."/>
            <person name="Ng V."/>
            <person name="Clum A."/>
            <person name="Steindorff A."/>
            <person name="Ohm R."/>
            <person name="Martin F."/>
            <person name="Silar P."/>
            <person name="Natvig D."/>
            <person name="Lalanne C."/>
            <person name="Gautier V."/>
            <person name="Ament-Velasquez S.L."/>
            <person name="Kruys A."/>
            <person name="Hutchinson M.I."/>
            <person name="Powell A.J."/>
            <person name="Barry K."/>
            <person name="Miller A.N."/>
            <person name="Grigoriev I.V."/>
            <person name="Debuchy R."/>
            <person name="Gladieux P."/>
            <person name="Thoren M.H."/>
            <person name="Johannesson H."/>
        </authorList>
    </citation>
    <scope>NUCLEOTIDE SEQUENCE</scope>
    <source>
        <strain evidence="3">SMH2532-1</strain>
    </source>
</reference>
<keyword evidence="1 3" id="KW-0378">Hydrolase</keyword>
<dbReference type="InterPro" id="IPR015797">
    <property type="entry name" value="NUDIX_hydrolase-like_dom_sf"/>
</dbReference>
<dbReference type="EMBL" id="JAULSV010000007">
    <property type="protein sequence ID" value="KAK0639463.1"/>
    <property type="molecule type" value="Genomic_DNA"/>
</dbReference>
<evidence type="ECO:0000256" key="1">
    <source>
        <dbReference type="ARBA" id="ARBA00022801"/>
    </source>
</evidence>
<dbReference type="AlphaFoldDB" id="A0AA39XSK5"/>
<dbReference type="PROSITE" id="PS00893">
    <property type="entry name" value="NUDIX_BOX"/>
    <property type="match status" value="1"/>
</dbReference>
<evidence type="ECO:0000259" key="2">
    <source>
        <dbReference type="PROSITE" id="PS51462"/>
    </source>
</evidence>
<keyword evidence="4" id="KW-1185">Reference proteome</keyword>
<organism evidence="3 4">
    <name type="scientific">Cercophora newfieldiana</name>
    <dbReference type="NCBI Taxonomy" id="92897"/>
    <lineage>
        <taxon>Eukaryota</taxon>
        <taxon>Fungi</taxon>
        <taxon>Dikarya</taxon>
        <taxon>Ascomycota</taxon>
        <taxon>Pezizomycotina</taxon>
        <taxon>Sordariomycetes</taxon>
        <taxon>Sordariomycetidae</taxon>
        <taxon>Sordariales</taxon>
        <taxon>Lasiosphaeriaceae</taxon>
        <taxon>Cercophora</taxon>
    </lineage>
</organism>
<dbReference type="SUPFAM" id="SSF55811">
    <property type="entry name" value="Nudix"/>
    <property type="match status" value="1"/>
</dbReference>
<dbReference type="InterPro" id="IPR000086">
    <property type="entry name" value="NUDIX_hydrolase_dom"/>
</dbReference>
<dbReference type="InterPro" id="IPR020084">
    <property type="entry name" value="NUDIX_hydrolase_CS"/>
</dbReference>
<evidence type="ECO:0000313" key="3">
    <source>
        <dbReference type="EMBL" id="KAK0639463.1"/>
    </source>
</evidence>
<proteinExistence type="predicted"/>
<dbReference type="Proteomes" id="UP001174936">
    <property type="component" value="Unassembled WGS sequence"/>
</dbReference>
<feature type="domain" description="Nudix hydrolase" evidence="2">
    <location>
        <begin position="1"/>
        <end position="126"/>
    </location>
</feature>
<dbReference type="CDD" id="cd04663">
    <property type="entry name" value="NUDIX_Hydrolase"/>
    <property type="match status" value="1"/>
</dbReference>
<dbReference type="GO" id="GO:0016787">
    <property type="term" value="F:hydrolase activity"/>
    <property type="evidence" value="ECO:0007669"/>
    <property type="project" value="UniProtKB-KW"/>
</dbReference>
<sequence length="144" mass="16121">MKKVVKKVIAFVVHDGAVAVFRHDDESCGLQVPAGTLRDGESPEAGALREAEEETGLSGLRTVSFLGRYQWDISPIREEIQDRYVYLLAVDGPVPERWESFENHDGTLPPTPFHFFWLPLGSPELNELVVGQGTFLDTVRDLLK</sequence>